<evidence type="ECO:0000256" key="1">
    <source>
        <dbReference type="SAM" id="MobiDB-lite"/>
    </source>
</evidence>
<protein>
    <submittedName>
        <fullName evidence="2">Uncharacterized protein</fullName>
    </submittedName>
</protein>
<dbReference type="EMBL" id="JBBPBF010000011">
    <property type="protein sequence ID" value="KAK7612095.1"/>
    <property type="molecule type" value="Genomic_DNA"/>
</dbReference>
<evidence type="ECO:0000313" key="2">
    <source>
        <dbReference type="EMBL" id="KAK7612095.1"/>
    </source>
</evidence>
<keyword evidence="3" id="KW-1185">Reference proteome</keyword>
<gene>
    <name evidence="2" type="ORF">JOL62DRAFT_637823</name>
</gene>
<comment type="caution">
    <text evidence="2">The sequence shown here is derived from an EMBL/GenBank/DDBJ whole genome shotgun (WGS) entry which is preliminary data.</text>
</comment>
<feature type="region of interest" description="Disordered" evidence="1">
    <location>
        <begin position="339"/>
        <end position="358"/>
    </location>
</feature>
<name>A0ABR1NA93_9PEZI</name>
<dbReference type="Proteomes" id="UP001367316">
    <property type="component" value="Unassembled WGS sequence"/>
</dbReference>
<evidence type="ECO:0000313" key="3">
    <source>
        <dbReference type="Proteomes" id="UP001367316"/>
    </source>
</evidence>
<reference evidence="2 3" key="1">
    <citation type="submission" date="2024-04" db="EMBL/GenBank/DDBJ databases">
        <title>Phyllosticta paracitricarpa is synonymous to the EU quarantine fungus P. citricarpa based on phylogenomic analyses.</title>
        <authorList>
            <consortium name="Lawrence Berkeley National Laboratory"/>
            <person name="Van ingen-buijs V.A."/>
            <person name="Van westerhoven A.C."/>
            <person name="Haridas S."/>
            <person name="Skiadas P."/>
            <person name="Martin F."/>
            <person name="Groenewald J.Z."/>
            <person name="Crous P.W."/>
            <person name="Seidl M.F."/>
        </authorList>
    </citation>
    <scope>NUCLEOTIDE SEQUENCE [LARGE SCALE GENOMIC DNA]</scope>
    <source>
        <strain evidence="2 3">CBS 141358</strain>
    </source>
</reference>
<sequence>MNDIADLQRRNREIALHFALLQHTPVEHDGDDDAITSETDSGFVITSATTKTTTITAATSASGSEKSEGAANPSKTPRLPPVNEATSHANECNYDADGDDQQVQGAKNDMQQHDEHPEQQKHSPTAENQAIDALEAFLTSDAVEQGSFPSGHDHLVHHVSHGGTNYALNNDGLAKGDFTTWLTRQIASAQTFVDDLAAFRTRGQESTQRFDYLWSAAAGDVEDKDACKDYGDHEIYTNDHFRLLAEQISNTQQWFSDLQEFNMRTREMAERFAHLQRVSIEDFDDEITNYTTATASATTSTTATTNITNGKACMEAALTAEDCGVETDEVNATAIAGKLEESQVQDGGNPRGGLAEETEDDDFEDYNEAEALALLLATNIHTKSQSFLDDVAELRKRNQETLQQLAYSNQTNPGAEGSVENRSQIFSSNGIGDEGEYILEIMGQQCLADLSAFRDRNREMLQLFSHFELCGTDIAESEIE</sequence>
<accession>A0ABR1NA93</accession>
<organism evidence="2 3">
    <name type="scientific">Phyllosticta paracitricarpa</name>
    <dbReference type="NCBI Taxonomy" id="2016321"/>
    <lineage>
        <taxon>Eukaryota</taxon>
        <taxon>Fungi</taxon>
        <taxon>Dikarya</taxon>
        <taxon>Ascomycota</taxon>
        <taxon>Pezizomycotina</taxon>
        <taxon>Dothideomycetes</taxon>
        <taxon>Dothideomycetes incertae sedis</taxon>
        <taxon>Botryosphaeriales</taxon>
        <taxon>Phyllostictaceae</taxon>
        <taxon>Phyllosticta</taxon>
    </lineage>
</organism>
<proteinExistence type="predicted"/>
<feature type="compositionally biased region" description="Basic and acidic residues" evidence="1">
    <location>
        <begin position="110"/>
        <end position="121"/>
    </location>
</feature>
<feature type="region of interest" description="Disordered" evidence="1">
    <location>
        <begin position="56"/>
        <end position="126"/>
    </location>
</feature>